<keyword evidence="4" id="KW-0732">Signal</keyword>
<dbReference type="SUPFAM" id="SSF53807">
    <property type="entry name" value="Helical backbone' metal receptor"/>
    <property type="match status" value="1"/>
</dbReference>
<dbReference type="STRING" id="633147.Olsu_0243"/>
<dbReference type="CDD" id="cd01137">
    <property type="entry name" value="PsaA"/>
    <property type="match status" value="1"/>
</dbReference>
<dbReference type="AlphaFoldDB" id="E1QYA7"/>
<keyword evidence="8" id="KW-1185">Reference proteome</keyword>
<feature type="compositionally biased region" description="Polar residues" evidence="6">
    <location>
        <begin position="15"/>
        <end position="25"/>
    </location>
</feature>
<dbReference type="Gene3D" id="3.40.50.1980">
    <property type="entry name" value="Nitrogenase molybdenum iron protein domain"/>
    <property type="match status" value="2"/>
</dbReference>
<dbReference type="EMBL" id="CP002106">
    <property type="protein sequence ID" value="ADK67371.1"/>
    <property type="molecule type" value="Genomic_DNA"/>
</dbReference>
<evidence type="ECO:0000256" key="5">
    <source>
        <dbReference type="RuleBase" id="RU003512"/>
    </source>
</evidence>
<reference evidence="7 8" key="1">
    <citation type="journal article" date="2010" name="Stand. Genomic Sci.">
        <title>Complete genome sequence of Olsenella uli type strain (VPI D76D-27C).</title>
        <authorList>
            <person name="Goker M."/>
            <person name="Held B."/>
            <person name="Lucas S."/>
            <person name="Nolan M."/>
            <person name="Yasawong M."/>
            <person name="Glavina Del Rio T."/>
            <person name="Tice H."/>
            <person name="Cheng J.F."/>
            <person name="Bruce D."/>
            <person name="Detter J.C."/>
            <person name="Tapia R."/>
            <person name="Han C."/>
            <person name="Goodwin L."/>
            <person name="Pitluck S."/>
            <person name="Liolios K."/>
            <person name="Ivanova N."/>
            <person name="Mavromatis K."/>
            <person name="Mikhailova N."/>
            <person name="Pati A."/>
            <person name="Chen A."/>
            <person name="Palaniappan K."/>
            <person name="Land M."/>
            <person name="Hauser L."/>
            <person name="Chang Y.J."/>
            <person name="Jeffries C.D."/>
            <person name="Rohde M."/>
            <person name="Sikorski J."/>
            <person name="Pukall R."/>
            <person name="Woyke T."/>
            <person name="Bristow J."/>
            <person name="Eisen J.A."/>
            <person name="Markowitz V."/>
            <person name="Hugenholtz P."/>
            <person name="Kyrpides N.C."/>
            <person name="Klenk H.P."/>
            <person name="Lapidus A."/>
        </authorList>
    </citation>
    <scope>NUCLEOTIDE SEQUENCE [LARGE SCALE GENOMIC DNA]</scope>
    <source>
        <strain evidence="8">ATCC 49627 / DSM 7084 / CIP 109912 / JCM 12494 / NCIMB 702895 / VPI D76D-27C</strain>
    </source>
</reference>
<dbReference type="PANTHER" id="PTHR42953:SF1">
    <property type="entry name" value="METAL-BINDING PROTEIN HI_0362-RELATED"/>
    <property type="match status" value="1"/>
</dbReference>
<gene>
    <name evidence="7" type="ordered locus">Olsu_0243</name>
</gene>
<dbReference type="PRINTS" id="PR00690">
    <property type="entry name" value="ADHESNFAMILY"/>
</dbReference>
<proteinExistence type="inferred from homology"/>
<evidence type="ECO:0000256" key="6">
    <source>
        <dbReference type="SAM" id="MobiDB-lite"/>
    </source>
</evidence>
<evidence type="ECO:0000313" key="7">
    <source>
        <dbReference type="EMBL" id="ADK67371.1"/>
    </source>
</evidence>
<dbReference type="GO" id="GO:0007155">
    <property type="term" value="P:cell adhesion"/>
    <property type="evidence" value="ECO:0007669"/>
    <property type="project" value="InterPro"/>
</dbReference>
<evidence type="ECO:0000256" key="3">
    <source>
        <dbReference type="ARBA" id="ARBA00022723"/>
    </source>
</evidence>
<dbReference type="KEGG" id="ols:Olsu_0243"/>
<dbReference type="GO" id="GO:0030001">
    <property type="term" value="P:metal ion transport"/>
    <property type="evidence" value="ECO:0007669"/>
    <property type="project" value="InterPro"/>
</dbReference>
<dbReference type="InterPro" id="IPR006127">
    <property type="entry name" value="ZnuA-like"/>
</dbReference>
<dbReference type="InterPro" id="IPR050492">
    <property type="entry name" value="Bact_metal-bind_prot9"/>
</dbReference>
<protein>
    <submittedName>
        <fullName evidence="7">Periplasmic solute binding protein</fullName>
    </submittedName>
</protein>
<dbReference type="InterPro" id="IPR006128">
    <property type="entry name" value="Lipoprotein_PsaA-like"/>
</dbReference>
<evidence type="ECO:0000256" key="1">
    <source>
        <dbReference type="ARBA" id="ARBA00004196"/>
    </source>
</evidence>
<accession>E1QYA7</accession>
<dbReference type="Proteomes" id="UP000000333">
    <property type="component" value="Chromosome"/>
</dbReference>
<keyword evidence="3" id="KW-0479">Metal-binding</keyword>
<dbReference type="GO" id="GO:0046872">
    <property type="term" value="F:metal ion binding"/>
    <property type="evidence" value="ECO:0007669"/>
    <property type="project" value="UniProtKB-KW"/>
</dbReference>
<comment type="subcellular location">
    <subcellularLocation>
        <location evidence="1">Cell envelope</location>
    </subcellularLocation>
</comment>
<comment type="similarity">
    <text evidence="5">Belongs to the bacterial solute-binding protein 9 family.</text>
</comment>
<sequence length="351" mass="37663">MDIGQKGPGMPMISKHTSPITSGRSGLTPPALYTRRSALGLFAGAALVGLGACSKMGAKTGSMDEGASSDADSKPFVLTTFTVTRDIAANVAGDFLDVRSITKAGAEIHDYEPTPEDIKQAEGAALILNNGLGLERWFERFATDSHAERVDLSKGVDPISISEGDFAGEANPHAWMSPKNGQIYVDNMVAAFSRLDPDHASDYESNGKSYKESLEKISSELIQRLDELPTDQRTLVTCEGAFSYLCRDANLDEIYLWPVNSAEEGTPQQIAKVVQAVRDKSIPAVFCESTVSPKAMRQVADETGASLRADAEHMLYVDSLSDGDGPVPTYLELLSHDAKVIVEGLTGKESK</sequence>
<dbReference type="PRINTS" id="PR00691">
    <property type="entry name" value="ADHESINB"/>
</dbReference>
<organism evidence="7 8">
    <name type="scientific">Olsenella uli (strain ATCC 49627 / DSM 7084 / CCUG 31166 / CIP 109912 / JCM 12494 / LMG 11480 / NCIMB 702895 / VPI D76D-27C)</name>
    <name type="common">Lactobacillus uli</name>
    <dbReference type="NCBI Taxonomy" id="633147"/>
    <lineage>
        <taxon>Bacteria</taxon>
        <taxon>Bacillati</taxon>
        <taxon>Actinomycetota</taxon>
        <taxon>Coriobacteriia</taxon>
        <taxon>Coriobacteriales</taxon>
        <taxon>Atopobiaceae</taxon>
        <taxon>Olsenella</taxon>
    </lineage>
</organism>
<feature type="region of interest" description="Disordered" evidence="6">
    <location>
        <begin position="1"/>
        <end position="25"/>
    </location>
</feature>
<evidence type="ECO:0000313" key="8">
    <source>
        <dbReference type="Proteomes" id="UP000000333"/>
    </source>
</evidence>
<dbReference type="InterPro" id="IPR006129">
    <property type="entry name" value="AdhesinB"/>
</dbReference>
<evidence type="ECO:0000256" key="2">
    <source>
        <dbReference type="ARBA" id="ARBA00022448"/>
    </source>
</evidence>
<name>E1QYA7_OLSUV</name>
<dbReference type="PANTHER" id="PTHR42953">
    <property type="entry name" value="HIGH-AFFINITY ZINC UPTAKE SYSTEM PROTEIN ZNUA-RELATED"/>
    <property type="match status" value="1"/>
</dbReference>
<dbReference type="GO" id="GO:0030313">
    <property type="term" value="C:cell envelope"/>
    <property type="evidence" value="ECO:0007669"/>
    <property type="project" value="UniProtKB-SubCell"/>
</dbReference>
<dbReference type="HOGENOM" id="CLU_016838_1_1_11"/>
<keyword evidence="2 5" id="KW-0813">Transport</keyword>
<dbReference type="Pfam" id="PF01297">
    <property type="entry name" value="ZnuA"/>
    <property type="match status" value="1"/>
</dbReference>
<evidence type="ECO:0000256" key="4">
    <source>
        <dbReference type="ARBA" id="ARBA00022729"/>
    </source>
</evidence>
<dbReference type="eggNOG" id="COG0803">
    <property type="taxonomic scope" value="Bacteria"/>
</dbReference>